<reference evidence="2" key="1">
    <citation type="submission" date="2021-02" db="EMBL/GenBank/DDBJ databases">
        <authorList>
            <person name="Nieuwenhuis M."/>
            <person name="Van De Peppel L.J.J."/>
        </authorList>
    </citation>
    <scope>NUCLEOTIDE SEQUENCE</scope>
    <source>
        <strain evidence="2">D49</strain>
    </source>
</reference>
<name>A0A9P7FW92_9AGAR</name>
<accession>A0A9P7FW92</accession>
<comment type="caution">
    <text evidence="2">The sequence shown here is derived from an EMBL/GenBank/DDBJ whole genome shotgun (WGS) entry which is preliminary data.</text>
</comment>
<dbReference type="Proteomes" id="UP000717328">
    <property type="component" value="Unassembled WGS sequence"/>
</dbReference>
<evidence type="ECO:0000313" key="2">
    <source>
        <dbReference type="EMBL" id="KAG5639278.1"/>
    </source>
</evidence>
<proteinExistence type="predicted"/>
<dbReference type="AlphaFoldDB" id="A0A9P7FW92"/>
<protein>
    <submittedName>
        <fullName evidence="2">Uncharacterized protein</fullName>
    </submittedName>
</protein>
<evidence type="ECO:0000313" key="3">
    <source>
        <dbReference type="Proteomes" id="UP000717328"/>
    </source>
</evidence>
<organism evidence="2 3">
    <name type="scientific">Sphagnurus paluster</name>
    <dbReference type="NCBI Taxonomy" id="117069"/>
    <lineage>
        <taxon>Eukaryota</taxon>
        <taxon>Fungi</taxon>
        <taxon>Dikarya</taxon>
        <taxon>Basidiomycota</taxon>
        <taxon>Agaricomycotina</taxon>
        <taxon>Agaricomycetes</taxon>
        <taxon>Agaricomycetidae</taxon>
        <taxon>Agaricales</taxon>
        <taxon>Tricholomatineae</taxon>
        <taxon>Lyophyllaceae</taxon>
        <taxon>Sphagnurus</taxon>
    </lineage>
</organism>
<gene>
    <name evidence="2" type="ORF">H0H81_004939</name>
</gene>
<evidence type="ECO:0000256" key="1">
    <source>
        <dbReference type="SAM" id="MobiDB-lite"/>
    </source>
</evidence>
<keyword evidence="3" id="KW-1185">Reference proteome</keyword>
<reference evidence="2" key="2">
    <citation type="submission" date="2021-10" db="EMBL/GenBank/DDBJ databases">
        <title>Phylogenomics reveals ancestral predisposition of the termite-cultivated fungus Termitomyces towards a domesticated lifestyle.</title>
        <authorList>
            <person name="Auxier B."/>
            <person name="Grum-Grzhimaylo A."/>
            <person name="Cardenas M.E."/>
            <person name="Lodge J.D."/>
            <person name="Laessoe T."/>
            <person name="Pedersen O."/>
            <person name="Smith M.E."/>
            <person name="Kuyper T.W."/>
            <person name="Franco-Molano E.A."/>
            <person name="Baroni T.J."/>
            <person name="Aanen D.K."/>
        </authorList>
    </citation>
    <scope>NUCLEOTIDE SEQUENCE</scope>
    <source>
        <strain evidence="2">D49</strain>
    </source>
</reference>
<dbReference type="EMBL" id="JABCKI010005726">
    <property type="protein sequence ID" value="KAG5639278.1"/>
    <property type="molecule type" value="Genomic_DNA"/>
</dbReference>
<sequence length="329" mass="36108">MKLLSEGLKLQLQIDQLQISGKFEEHKAAQSHQKRLDAIYTVLSKHPEVERRDYRRVITNIRERQDYLQTLPQWKAKLDDLLPSPIPSLSLRQHKEITQRIQKLTHDVARKHGADKVHGVAQARARCRVAVHASASEPETIPPAESDSESELEEGEIRGTPSPAPQERVSGKSQTDPEAQKIHGQHNIENLDNFKETLAKMKDHEAACTQAQTQTTARLSALDTQLSSALALAQPIGARLRGVDTSAYPRAGAVLAGLGSDAVAEKMQDALQTFVQTVLVVSTLKVLEAASDTCGRVWAGVAPSFAVVDELELQVQAQARQGQGRPGCR</sequence>
<feature type="region of interest" description="Disordered" evidence="1">
    <location>
        <begin position="130"/>
        <end position="190"/>
    </location>
</feature>